<dbReference type="EMBL" id="KB201241">
    <property type="protein sequence ID" value="ESO98552.1"/>
    <property type="molecule type" value="Genomic_DNA"/>
</dbReference>
<name>V4AN22_LOTGI</name>
<dbReference type="InterPro" id="IPR000182">
    <property type="entry name" value="GNAT_dom"/>
</dbReference>
<dbReference type="PROSITE" id="PS51186">
    <property type="entry name" value="GNAT"/>
    <property type="match status" value="1"/>
</dbReference>
<evidence type="ECO:0000313" key="2">
    <source>
        <dbReference type="EMBL" id="ESO98552.1"/>
    </source>
</evidence>
<organism evidence="2 3">
    <name type="scientific">Lottia gigantea</name>
    <name type="common">Giant owl limpet</name>
    <dbReference type="NCBI Taxonomy" id="225164"/>
    <lineage>
        <taxon>Eukaryota</taxon>
        <taxon>Metazoa</taxon>
        <taxon>Spiralia</taxon>
        <taxon>Lophotrochozoa</taxon>
        <taxon>Mollusca</taxon>
        <taxon>Gastropoda</taxon>
        <taxon>Patellogastropoda</taxon>
        <taxon>Lottioidea</taxon>
        <taxon>Lottiidae</taxon>
        <taxon>Lottia</taxon>
    </lineage>
</organism>
<dbReference type="Proteomes" id="UP000030746">
    <property type="component" value="Unassembled WGS sequence"/>
</dbReference>
<dbReference type="HOGENOM" id="CLU_013985_42_2_1"/>
<dbReference type="GeneID" id="20245478"/>
<proteinExistence type="predicted"/>
<dbReference type="SUPFAM" id="SSF55729">
    <property type="entry name" value="Acyl-CoA N-acyltransferases (Nat)"/>
    <property type="match status" value="1"/>
</dbReference>
<dbReference type="STRING" id="225164.V4AN22"/>
<evidence type="ECO:0000313" key="3">
    <source>
        <dbReference type="Proteomes" id="UP000030746"/>
    </source>
</evidence>
<feature type="domain" description="N-acetyltransferase" evidence="1">
    <location>
        <begin position="29"/>
        <end position="181"/>
    </location>
</feature>
<evidence type="ECO:0000259" key="1">
    <source>
        <dbReference type="PROSITE" id="PS51186"/>
    </source>
</evidence>
<dbReference type="InterPro" id="IPR052742">
    <property type="entry name" value="Mito_N-acetyltransferase"/>
</dbReference>
<sequence>MAYIIKSKQSNINLKYLPKVFKSKNGDNVKIGRYQESDEAELHEILKYIINIEGDSYPQIDISSVEDFRAYYLSHDVFVCKNDSTGEILGSFYVKPNFPGRCSHICNGGFAVKKSARGNGLATKMTDIFLQVARDLGYRAVMFNLVFVSNEFAIKIYRKLGFKEIGRIPSAGDLKDKGYMDAIQFHYDLLTIDKSV</sequence>
<accession>V4AN22</accession>
<keyword evidence="3" id="KW-1185">Reference proteome</keyword>
<reference evidence="2 3" key="1">
    <citation type="journal article" date="2013" name="Nature">
        <title>Insights into bilaterian evolution from three spiralian genomes.</title>
        <authorList>
            <person name="Simakov O."/>
            <person name="Marletaz F."/>
            <person name="Cho S.J."/>
            <person name="Edsinger-Gonzales E."/>
            <person name="Havlak P."/>
            <person name="Hellsten U."/>
            <person name="Kuo D.H."/>
            <person name="Larsson T."/>
            <person name="Lv J."/>
            <person name="Arendt D."/>
            <person name="Savage R."/>
            <person name="Osoegawa K."/>
            <person name="de Jong P."/>
            <person name="Grimwood J."/>
            <person name="Chapman J.A."/>
            <person name="Shapiro H."/>
            <person name="Aerts A."/>
            <person name="Otillar R.P."/>
            <person name="Terry A.Y."/>
            <person name="Boore J.L."/>
            <person name="Grigoriev I.V."/>
            <person name="Lindberg D.R."/>
            <person name="Seaver E.C."/>
            <person name="Weisblat D.A."/>
            <person name="Putnam N.H."/>
            <person name="Rokhsar D.S."/>
        </authorList>
    </citation>
    <scope>NUCLEOTIDE SEQUENCE [LARGE SCALE GENOMIC DNA]</scope>
</reference>
<dbReference type="CDD" id="cd04301">
    <property type="entry name" value="NAT_SF"/>
    <property type="match status" value="1"/>
</dbReference>
<dbReference type="RefSeq" id="XP_009050771.1">
    <property type="nucleotide sequence ID" value="XM_009052523.1"/>
</dbReference>
<dbReference type="Pfam" id="PF00583">
    <property type="entry name" value="Acetyltransf_1"/>
    <property type="match status" value="1"/>
</dbReference>
<dbReference type="OrthoDB" id="10264707at2759"/>
<dbReference type="PANTHER" id="PTHR43138">
    <property type="entry name" value="ACETYLTRANSFERASE, GNAT FAMILY"/>
    <property type="match status" value="1"/>
</dbReference>
<dbReference type="OMA" id="VCNCGYM"/>
<dbReference type="GO" id="GO:0005634">
    <property type="term" value="C:nucleus"/>
    <property type="evidence" value="ECO:0007669"/>
    <property type="project" value="TreeGrafter"/>
</dbReference>
<dbReference type="Gene3D" id="3.40.630.30">
    <property type="match status" value="1"/>
</dbReference>
<dbReference type="AlphaFoldDB" id="V4AN22"/>
<protein>
    <recommendedName>
        <fullName evidence="1">N-acetyltransferase domain-containing protein</fullName>
    </recommendedName>
</protein>
<dbReference type="InterPro" id="IPR016181">
    <property type="entry name" value="Acyl_CoA_acyltransferase"/>
</dbReference>
<dbReference type="GO" id="GO:0016747">
    <property type="term" value="F:acyltransferase activity, transferring groups other than amino-acyl groups"/>
    <property type="evidence" value="ECO:0007669"/>
    <property type="project" value="InterPro"/>
</dbReference>
<dbReference type="PANTHER" id="PTHR43138:SF1">
    <property type="entry name" value="N-ACETYLTRANSFERASE ACA1"/>
    <property type="match status" value="1"/>
</dbReference>
<dbReference type="KEGG" id="lgi:LOTGIDRAFT_201620"/>
<gene>
    <name evidence="2" type="ORF">LOTGIDRAFT_201620</name>
</gene>
<dbReference type="CTD" id="20245478"/>